<evidence type="ECO:0000313" key="21">
    <source>
        <dbReference type="EMBL" id="KIV93677.1"/>
    </source>
</evidence>
<organism evidence="21 22">
    <name type="scientific">Exophiala mesophila</name>
    <name type="common">Black yeast-like fungus</name>
    <dbReference type="NCBI Taxonomy" id="212818"/>
    <lineage>
        <taxon>Eukaryota</taxon>
        <taxon>Fungi</taxon>
        <taxon>Dikarya</taxon>
        <taxon>Ascomycota</taxon>
        <taxon>Pezizomycotina</taxon>
        <taxon>Eurotiomycetes</taxon>
        <taxon>Chaetothyriomycetidae</taxon>
        <taxon>Chaetothyriales</taxon>
        <taxon>Herpotrichiellaceae</taxon>
        <taxon>Exophiala</taxon>
    </lineage>
</organism>
<dbReference type="OMA" id="YHVNRMC"/>
<dbReference type="GO" id="GO:0051607">
    <property type="term" value="P:defense response to virus"/>
    <property type="evidence" value="ECO:0007669"/>
    <property type="project" value="UniProtKB-KW"/>
</dbReference>
<dbReference type="InterPro" id="IPR005034">
    <property type="entry name" value="Dicer_dimerisation"/>
</dbReference>
<feature type="domain" description="Helicase C-terminal" evidence="19">
    <location>
        <begin position="404"/>
        <end position="569"/>
    </location>
</feature>
<dbReference type="InterPro" id="IPR014001">
    <property type="entry name" value="Helicase_ATP-bd"/>
</dbReference>
<dbReference type="CDD" id="cd00593">
    <property type="entry name" value="RIBOc"/>
    <property type="match status" value="2"/>
</dbReference>
<dbReference type="InterPro" id="IPR001650">
    <property type="entry name" value="Helicase_C-like"/>
</dbReference>
<dbReference type="InterPro" id="IPR038248">
    <property type="entry name" value="Dicer_dimer_sf"/>
</dbReference>
<evidence type="ECO:0000256" key="13">
    <source>
        <dbReference type="ARBA" id="ARBA00023211"/>
    </source>
</evidence>
<sequence>MGEETSTPILSPYPSDDESESGSDVSITRPSSGTATPTHANTAAFAEFITTNSQELHLAESQGPSAPRGEIVGSVIDKARDYQEELFERAKDENVIAVLDTGSGKTLIAALLIRHYLQQELLDRAQGRPRKIIFFLVNSVHLARQQARFLNLNLPQPVIPLFGDSHDDLWRRAPWEKIFAERTVVVCTAAVLDQCLMHSFLTIDQISLLVFDEAHHCKKNHPYARIIRDYYLKCSNPRPRIFGMTASPVDSKRDVAKVADDLEDMLQSKIVTTNDLSIFDFAPRARDAYWLYPRLGPELDTELTSNLRSSVGFVVDLQKYFDYSRQAARELGWWAADKIWHYVLARGHQSAKVMKKVEVQLRDESSDLDYQQTRQDLVAAAISLVENHHLGPVNPDDIHNLSPKVQCLYQKLKDQYSAFPDTRAIILTDRRLAASLLCDIFHSIGLPNVRLGVLVGVSKSNSETASSRNQEVVMEQFRDGRINLIFATSVAEEGIDIPQCNLVARFDLYKTPIQYMQSRGRARVKDSIFAHMMEVGDAKQLAHVNYAIEMDEYIRLFCQRLPPDRKLGRGTKLKQLMTRDASCGSFVTKENVVANFNNSLVLLNRYSESLRVIGAEGSEVYVEMIDAEHDMFKYKVVLPPVNEDSQVKVRGATGEARTNKILAKRAAAFKCCQELYAAGLLDENLDSIFRKVKPENLNRRTAVPSTLDQYEKTLKPNFWFDSGVGSLDLPTHLFVTRVTFLSSTGANNKRSVLLFTRLPLPLIPNFPVFLDENVEHEVLFSSLPSSVSVTTEQISQLTCYTLNAVFADIFNKVYEAESHNMSYWLAPASDHTDDDSFDALVDSEELATAASPERLQWKTINPLSESHCQSVDSGKWQNAFLVDPGSGKFHYSTNNTVTGVTIWDKPPANAFRGDKKYDDTIVEFTDSTWRKKGKDLKTLADKYDPRQPVINATLIISGRNFLESCPGYQQRSGSCYIAPQPLEVARVSKSMAEVLLVWPAVLHRLESYLIVGEAFSKLDLQEVPLGLALEAYTQDNDGVADLDMEEGDQLPDPKESSKTDNVKQGTRLNYERLEFIGDSLLKMMTTITVFNRTNADEEGMHCKRMALLSNSRLFSVASKPEYALYRYIRAGTGDNWRDTWYPEFLTQKKGRKIKLSEKQRSHGLGQKTIADVCEATIGACIMTSQHLPTTDKFDLGIKAITKLVEDPDHDIVSWAQVAPMYKPPRWSLDTQDLVAINLADTIFKTTGYRFKRPRLLRSAFTHSSDQNSPVQDLQRLEFLGDACLDWVCIWWLFSSNPHRGPQWLTEHKMAMVSNKFLAALAVDLQFHKHLIASHPSLSSDIARYVEEIDDVRHGQDDVKADFWTRLTTSPPKALADLVESYLGAMLVDSNFDFIEIEKFFEKHVKPFFEDIEAYDTFANRHPTTHLSRLLHEYFHCQRTTPETLGQVETSVHTSDVSRDDEAVAGVTVHVGWVIHGKVISSSRGTSKGYAKTRASKIALTKLENLSVEEFRATYGCDCTTKKSKREEAKRAVRQPS</sequence>
<evidence type="ECO:0000313" key="22">
    <source>
        <dbReference type="Proteomes" id="UP000054302"/>
    </source>
</evidence>
<keyword evidence="5" id="KW-0677">Repeat</keyword>
<evidence type="ECO:0000256" key="9">
    <source>
        <dbReference type="ARBA" id="ARBA00022840"/>
    </source>
</evidence>
<evidence type="ECO:0000256" key="10">
    <source>
        <dbReference type="ARBA" id="ARBA00022842"/>
    </source>
</evidence>
<keyword evidence="22" id="KW-1185">Reference proteome</keyword>
<dbReference type="Proteomes" id="UP000054302">
    <property type="component" value="Unassembled WGS sequence"/>
</dbReference>
<keyword evidence="8" id="KW-0347">Helicase</keyword>
<dbReference type="InterPro" id="IPR056755">
    <property type="entry name" value="DSRM_2"/>
</dbReference>
<feature type="region of interest" description="Disordered" evidence="16">
    <location>
        <begin position="1041"/>
        <end position="1063"/>
    </location>
</feature>
<dbReference type="GO" id="GO:0005737">
    <property type="term" value="C:cytoplasm"/>
    <property type="evidence" value="ECO:0007669"/>
    <property type="project" value="TreeGrafter"/>
</dbReference>
<feature type="domain" description="RNase III" evidence="17">
    <location>
        <begin position="1239"/>
        <end position="1390"/>
    </location>
</feature>
<dbReference type="PANTHER" id="PTHR14950:SF62">
    <property type="entry name" value="DICER-LIKE PROTEIN 1"/>
    <property type="match status" value="1"/>
</dbReference>
<dbReference type="Gene3D" id="1.10.1520.10">
    <property type="entry name" value="Ribonuclease III domain"/>
    <property type="match status" value="2"/>
</dbReference>
<dbReference type="SUPFAM" id="SSF69065">
    <property type="entry name" value="RNase III domain-like"/>
    <property type="match status" value="2"/>
</dbReference>
<keyword evidence="3" id="KW-0930">Antiviral protein</keyword>
<dbReference type="PROSITE" id="PS00517">
    <property type="entry name" value="RNASE_3_1"/>
    <property type="match status" value="1"/>
</dbReference>
<dbReference type="SUPFAM" id="SSF52540">
    <property type="entry name" value="P-loop containing nucleoside triphosphate hydrolases"/>
    <property type="match status" value="1"/>
</dbReference>
<dbReference type="GO" id="GO:0050688">
    <property type="term" value="P:regulation of defense response to virus"/>
    <property type="evidence" value="ECO:0007669"/>
    <property type="project" value="UniProtKB-KW"/>
</dbReference>
<gene>
    <name evidence="21" type="ORF">PV10_04872</name>
</gene>
<reference evidence="21 22" key="1">
    <citation type="submission" date="2015-01" db="EMBL/GenBank/DDBJ databases">
        <title>The Genome Sequence of Exophiala mesophila CBS40295.</title>
        <authorList>
            <consortium name="The Broad Institute Genomics Platform"/>
            <person name="Cuomo C."/>
            <person name="de Hoog S."/>
            <person name="Gorbushina A."/>
            <person name="Stielow B."/>
            <person name="Teixiera M."/>
            <person name="Abouelleil A."/>
            <person name="Chapman S.B."/>
            <person name="Priest M."/>
            <person name="Young S.K."/>
            <person name="Wortman J."/>
            <person name="Nusbaum C."/>
            <person name="Birren B."/>
        </authorList>
    </citation>
    <scope>NUCLEOTIDE SEQUENCE [LARGE SCALE GENOMIC DNA]</scope>
    <source>
        <strain evidence="21 22">CBS 40295</strain>
    </source>
</reference>
<keyword evidence="10" id="KW-0460">Magnesium</keyword>
<dbReference type="GO" id="GO:0046872">
    <property type="term" value="F:metal ion binding"/>
    <property type="evidence" value="ECO:0007669"/>
    <property type="project" value="UniProtKB-KW"/>
</dbReference>
<keyword evidence="12" id="KW-0051">Antiviral defense</keyword>
<comment type="function">
    <text evidence="14">Dicer-like endonuclease involved in cleaving double-stranded RNA in the RNA interference (RNAi) pathway. Produces 21 to 25 bp dsRNAs (siRNAs) which target the selective destruction of homologous RNAs leading to sequence-specific suppression of gene expression, called post-transcriptional gene silencing (PTGS). Part of a broad host defense response against viral infection and transposons.</text>
</comment>
<dbReference type="PROSITE" id="PS51194">
    <property type="entry name" value="HELICASE_CTER"/>
    <property type="match status" value="1"/>
</dbReference>
<dbReference type="Gene3D" id="3.40.50.300">
    <property type="entry name" value="P-loop containing nucleotide triphosphate hydrolases"/>
    <property type="match status" value="2"/>
</dbReference>
<dbReference type="GO" id="GO:0004386">
    <property type="term" value="F:helicase activity"/>
    <property type="evidence" value="ECO:0007669"/>
    <property type="project" value="UniProtKB-KW"/>
</dbReference>
<dbReference type="RefSeq" id="XP_016225251.1">
    <property type="nucleotide sequence ID" value="XM_016369463.1"/>
</dbReference>
<evidence type="ECO:0000256" key="15">
    <source>
        <dbReference type="PROSITE-ProRule" id="PRU00657"/>
    </source>
</evidence>
<dbReference type="CDD" id="cd18034">
    <property type="entry name" value="DEXHc_dicer"/>
    <property type="match status" value="1"/>
</dbReference>
<dbReference type="InterPro" id="IPR000999">
    <property type="entry name" value="RNase_III_dom"/>
</dbReference>
<dbReference type="SMART" id="SM00487">
    <property type="entry name" value="DEXDc"/>
    <property type="match status" value="1"/>
</dbReference>
<evidence type="ECO:0000259" key="18">
    <source>
        <dbReference type="PROSITE" id="PS51192"/>
    </source>
</evidence>
<dbReference type="Pfam" id="PF03368">
    <property type="entry name" value="Dicer_dimer"/>
    <property type="match status" value="1"/>
</dbReference>
<keyword evidence="9" id="KW-0067">ATP-binding</keyword>
<dbReference type="Pfam" id="PF00636">
    <property type="entry name" value="Ribonuclease_3"/>
    <property type="match status" value="2"/>
</dbReference>
<dbReference type="GO" id="GO:0003723">
    <property type="term" value="F:RNA binding"/>
    <property type="evidence" value="ECO:0007669"/>
    <property type="project" value="UniProtKB-UniRule"/>
</dbReference>
<evidence type="ECO:0000256" key="2">
    <source>
        <dbReference type="ARBA" id="ARBA00020797"/>
    </source>
</evidence>
<dbReference type="PANTHER" id="PTHR14950">
    <property type="entry name" value="DICER-RELATED"/>
    <property type="match status" value="1"/>
</dbReference>
<dbReference type="PROSITE" id="PS51327">
    <property type="entry name" value="DICER_DSRBF"/>
    <property type="match status" value="1"/>
</dbReference>
<dbReference type="PROSITE" id="PS50142">
    <property type="entry name" value="RNASE_3_2"/>
    <property type="match status" value="2"/>
</dbReference>
<evidence type="ECO:0000259" key="17">
    <source>
        <dbReference type="PROSITE" id="PS50142"/>
    </source>
</evidence>
<dbReference type="GO" id="GO:0005524">
    <property type="term" value="F:ATP binding"/>
    <property type="evidence" value="ECO:0007669"/>
    <property type="project" value="UniProtKB-KW"/>
</dbReference>
<evidence type="ECO:0000256" key="5">
    <source>
        <dbReference type="ARBA" id="ARBA00022737"/>
    </source>
</evidence>
<comment type="cofactor">
    <cofactor evidence="1">
        <name>Mn(2+)</name>
        <dbReference type="ChEBI" id="CHEBI:29035"/>
    </cofactor>
</comment>
<accession>A0A0D1ZG62</accession>
<dbReference type="GO" id="GO:0003677">
    <property type="term" value="F:DNA binding"/>
    <property type="evidence" value="ECO:0007669"/>
    <property type="project" value="InterPro"/>
</dbReference>
<keyword evidence="13" id="KW-0464">Manganese</keyword>
<evidence type="ECO:0000256" key="3">
    <source>
        <dbReference type="ARBA" id="ARBA00022721"/>
    </source>
</evidence>
<feature type="region of interest" description="Disordered" evidence="16">
    <location>
        <begin position="1"/>
        <end position="38"/>
    </location>
</feature>
<dbReference type="InterPro" id="IPR027417">
    <property type="entry name" value="P-loop_NTPase"/>
</dbReference>
<dbReference type="VEuPathDB" id="FungiDB:PV10_04872"/>
<protein>
    <recommendedName>
        <fullName evidence="2">Dicer-like protein 1</fullName>
    </recommendedName>
</protein>
<evidence type="ECO:0000256" key="12">
    <source>
        <dbReference type="ARBA" id="ARBA00023118"/>
    </source>
</evidence>
<proteinExistence type="inferred from homology"/>
<dbReference type="HOGENOM" id="CLU_000907_4_3_1"/>
<evidence type="ECO:0000256" key="11">
    <source>
        <dbReference type="ARBA" id="ARBA00022884"/>
    </source>
</evidence>
<keyword evidence="11 15" id="KW-0694">RNA-binding</keyword>
<evidence type="ECO:0000256" key="14">
    <source>
        <dbReference type="ARBA" id="ARBA00025403"/>
    </source>
</evidence>
<dbReference type="Pfam" id="PF00271">
    <property type="entry name" value="Helicase_C"/>
    <property type="match status" value="1"/>
</dbReference>
<evidence type="ECO:0000256" key="7">
    <source>
        <dbReference type="ARBA" id="ARBA00022801"/>
    </source>
</evidence>
<dbReference type="Pfam" id="PF24995">
    <property type="entry name" value="DSRM_2"/>
    <property type="match status" value="1"/>
</dbReference>
<dbReference type="GO" id="GO:0005634">
    <property type="term" value="C:nucleus"/>
    <property type="evidence" value="ECO:0007669"/>
    <property type="project" value="TreeGrafter"/>
</dbReference>
<keyword evidence="6" id="KW-0547">Nucleotide-binding</keyword>
<feature type="domain" description="Helicase ATP-binding" evidence="18">
    <location>
        <begin position="86"/>
        <end position="266"/>
    </location>
</feature>
<feature type="domain" description="RNase III" evidence="17">
    <location>
        <begin position="1069"/>
        <end position="1185"/>
    </location>
</feature>
<dbReference type="GO" id="GO:0004525">
    <property type="term" value="F:ribonuclease III activity"/>
    <property type="evidence" value="ECO:0007669"/>
    <property type="project" value="InterPro"/>
</dbReference>
<evidence type="ECO:0000256" key="6">
    <source>
        <dbReference type="ARBA" id="ARBA00022741"/>
    </source>
</evidence>
<keyword evidence="7" id="KW-0378">Hydrolase</keyword>
<dbReference type="EMBL" id="KN847522">
    <property type="protein sequence ID" value="KIV93677.1"/>
    <property type="molecule type" value="Genomic_DNA"/>
</dbReference>
<evidence type="ECO:0000256" key="8">
    <source>
        <dbReference type="ARBA" id="ARBA00022806"/>
    </source>
</evidence>
<evidence type="ECO:0000259" key="19">
    <source>
        <dbReference type="PROSITE" id="PS51194"/>
    </source>
</evidence>
<dbReference type="GO" id="GO:0030422">
    <property type="term" value="P:siRNA processing"/>
    <property type="evidence" value="ECO:0007669"/>
    <property type="project" value="TreeGrafter"/>
</dbReference>
<dbReference type="InterPro" id="IPR006935">
    <property type="entry name" value="Helicase/UvrB_N"/>
</dbReference>
<keyword evidence="4" id="KW-0479">Metal-binding</keyword>
<evidence type="ECO:0000256" key="4">
    <source>
        <dbReference type="ARBA" id="ARBA00022723"/>
    </source>
</evidence>
<dbReference type="SMART" id="SM00490">
    <property type="entry name" value="HELICc"/>
    <property type="match status" value="1"/>
</dbReference>
<feature type="compositionally biased region" description="Basic and acidic residues" evidence="16">
    <location>
        <begin position="1051"/>
        <end position="1061"/>
    </location>
</feature>
<name>A0A0D1ZG62_EXOME</name>
<comment type="similarity">
    <text evidence="15">Belongs to the helicase family. Dicer subfamily.</text>
</comment>
<dbReference type="InterPro" id="IPR036389">
    <property type="entry name" value="RNase_III_sf"/>
</dbReference>
<dbReference type="STRING" id="212818.A0A0D1ZG62"/>
<evidence type="ECO:0000259" key="20">
    <source>
        <dbReference type="PROSITE" id="PS51327"/>
    </source>
</evidence>
<dbReference type="GeneID" id="27322717"/>
<feature type="compositionally biased region" description="Polar residues" evidence="16">
    <location>
        <begin position="28"/>
        <end position="38"/>
    </location>
</feature>
<dbReference type="SMART" id="SM00535">
    <property type="entry name" value="RIBOc"/>
    <property type="match status" value="2"/>
</dbReference>
<dbReference type="Pfam" id="PF04851">
    <property type="entry name" value="ResIII"/>
    <property type="match status" value="1"/>
</dbReference>
<dbReference type="Gene3D" id="3.30.160.380">
    <property type="entry name" value="Dicer dimerisation domain"/>
    <property type="match status" value="1"/>
</dbReference>
<feature type="domain" description="Dicer dsRNA-binding fold" evidence="20">
    <location>
        <begin position="599"/>
        <end position="695"/>
    </location>
</feature>
<dbReference type="PROSITE" id="PS51192">
    <property type="entry name" value="HELICASE_ATP_BIND_1"/>
    <property type="match status" value="1"/>
</dbReference>
<evidence type="ECO:0000256" key="16">
    <source>
        <dbReference type="SAM" id="MobiDB-lite"/>
    </source>
</evidence>
<evidence type="ECO:0000256" key="1">
    <source>
        <dbReference type="ARBA" id="ARBA00001936"/>
    </source>
</evidence>
<dbReference type="OrthoDB" id="416741at2759"/>